<proteinExistence type="inferred from homology"/>
<evidence type="ECO:0000313" key="9">
    <source>
        <dbReference type="EMBL" id="GAA3711544.1"/>
    </source>
</evidence>
<feature type="domain" description="Peptidase S24/S26A/S26B/S26C" evidence="8">
    <location>
        <begin position="14"/>
        <end position="102"/>
    </location>
</feature>
<dbReference type="Gene3D" id="2.10.109.10">
    <property type="entry name" value="Umud Fragment, subunit A"/>
    <property type="match status" value="1"/>
</dbReference>
<protein>
    <submittedName>
        <fullName evidence="9">Translesion error-prone DNA polymerase V autoproteolytic subunit</fullName>
    </submittedName>
</protein>
<dbReference type="RefSeq" id="WP_344885559.1">
    <property type="nucleotide sequence ID" value="NZ_BAABCJ010000007.1"/>
</dbReference>
<dbReference type="InterPro" id="IPR036286">
    <property type="entry name" value="LexA/Signal_pep-like_sf"/>
</dbReference>
<evidence type="ECO:0000256" key="1">
    <source>
        <dbReference type="ARBA" id="ARBA00007484"/>
    </source>
</evidence>
<dbReference type="PANTHER" id="PTHR33516">
    <property type="entry name" value="LEXA REPRESSOR"/>
    <property type="match status" value="1"/>
</dbReference>
<comment type="caution">
    <text evidence="9">The sequence shown here is derived from an EMBL/GenBank/DDBJ whole genome shotgun (WGS) entry which is preliminary data.</text>
</comment>
<dbReference type="CDD" id="cd06529">
    <property type="entry name" value="S24_LexA-like"/>
    <property type="match status" value="1"/>
</dbReference>
<gene>
    <name evidence="9" type="primary">umuD</name>
    <name evidence="9" type="ORF">GCM10022377_26220</name>
</gene>
<dbReference type="Proteomes" id="UP001501536">
    <property type="component" value="Unassembled WGS sequence"/>
</dbReference>
<accession>A0ABP7E025</accession>
<evidence type="ECO:0000256" key="6">
    <source>
        <dbReference type="ARBA" id="ARBA00023236"/>
    </source>
</evidence>
<dbReference type="InterPro" id="IPR015927">
    <property type="entry name" value="Peptidase_S24_S26A/B/C"/>
</dbReference>
<dbReference type="PANTHER" id="PTHR33516:SF2">
    <property type="entry name" value="LEXA REPRESSOR-RELATED"/>
    <property type="match status" value="1"/>
</dbReference>
<dbReference type="InterPro" id="IPR039418">
    <property type="entry name" value="LexA-like"/>
</dbReference>
<comment type="similarity">
    <text evidence="1 7">Belongs to the peptidase S24 family.</text>
</comment>
<dbReference type="InterPro" id="IPR006197">
    <property type="entry name" value="Peptidase_S24_LexA"/>
</dbReference>
<evidence type="ECO:0000259" key="8">
    <source>
        <dbReference type="Pfam" id="PF00717"/>
    </source>
</evidence>
<evidence type="ECO:0000313" key="10">
    <source>
        <dbReference type="Proteomes" id="UP001501536"/>
    </source>
</evidence>
<evidence type="ECO:0000256" key="5">
    <source>
        <dbReference type="ARBA" id="ARBA00023204"/>
    </source>
</evidence>
<dbReference type="SUPFAM" id="SSF51306">
    <property type="entry name" value="LexA/Signal peptidase"/>
    <property type="match status" value="1"/>
</dbReference>
<evidence type="ECO:0000256" key="2">
    <source>
        <dbReference type="ARBA" id="ARBA00022763"/>
    </source>
</evidence>
<dbReference type="InterPro" id="IPR050077">
    <property type="entry name" value="LexA_repressor"/>
</dbReference>
<keyword evidence="4 7" id="KW-0068">Autocatalytic cleavage</keyword>
<dbReference type="EMBL" id="BAABCJ010000007">
    <property type="protein sequence ID" value="GAA3711544.1"/>
    <property type="molecule type" value="Genomic_DNA"/>
</dbReference>
<dbReference type="PRINTS" id="PR00726">
    <property type="entry name" value="LEXASERPTASE"/>
</dbReference>
<keyword evidence="5" id="KW-0234">DNA repair</keyword>
<keyword evidence="3 7" id="KW-0378">Hydrolase</keyword>
<organism evidence="9 10">
    <name type="scientific">Zhihengliuella alba</name>
    <dbReference type="NCBI Taxonomy" id="547018"/>
    <lineage>
        <taxon>Bacteria</taxon>
        <taxon>Bacillati</taxon>
        <taxon>Actinomycetota</taxon>
        <taxon>Actinomycetes</taxon>
        <taxon>Micrococcales</taxon>
        <taxon>Micrococcaceae</taxon>
        <taxon>Zhihengliuella</taxon>
    </lineage>
</organism>
<dbReference type="Pfam" id="PF00717">
    <property type="entry name" value="Peptidase_S24"/>
    <property type="match status" value="1"/>
</dbReference>
<keyword evidence="2" id="KW-0227">DNA damage</keyword>
<reference evidence="10" key="1">
    <citation type="journal article" date="2019" name="Int. J. Syst. Evol. Microbiol.">
        <title>The Global Catalogue of Microorganisms (GCM) 10K type strain sequencing project: providing services to taxonomists for standard genome sequencing and annotation.</title>
        <authorList>
            <consortium name="The Broad Institute Genomics Platform"/>
            <consortium name="The Broad Institute Genome Sequencing Center for Infectious Disease"/>
            <person name="Wu L."/>
            <person name="Ma J."/>
        </authorList>
    </citation>
    <scope>NUCLEOTIDE SEQUENCE [LARGE SCALE GENOMIC DNA]</scope>
    <source>
        <strain evidence="10">JCM 16961</strain>
    </source>
</reference>
<keyword evidence="10" id="KW-1185">Reference proteome</keyword>
<sequence>MESSEHAAGTVRPKAATGFASPAGDYYDGGIDLNRHLIPDRTSTFVMRVAGDSMAASGISDGDEIIVERARAPRPGNVVVAVVGGELMVRRLRHDGGGGALETDPLPPGEPAVERIPGGFDVWGVVTRSLHRL</sequence>
<name>A0ABP7E025_9MICC</name>
<evidence type="ECO:0000256" key="7">
    <source>
        <dbReference type="RuleBase" id="RU003991"/>
    </source>
</evidence>
<evidence type="ECO:0000256" key="3">
    <source>
        <dbReference type="ARBA" id="ARBA00022801"/>
    </source>
</evidence>
<evidence type="ECO:0000256" key="4">
    <source>
        <dbReference type="ARBA" id="ARBA00022813"/>
    </source>
</evidence>
<keyword evidence="6" id="KW-0742">SOS response</keyword>